<dbReference type="PROSITE" id="PS00151">
    <property type="entry name" value="ACYLPHOSPHATASE_2"/>
    <property type="match status" value="1"/>
</dbReference>
<dbReference type="EC" id="3.6.1.7" evidence="1"/>
<comment type="caution">
    <text evidence="4">The sequence shown here is derived from an EMBL/GenBank/DDBJ whole genome shotgun (WGS) entry which is preliminary data.</text>
</comment>
<reference evidence="5" key="2">
    <citation type="submission" date="2021-03" db="EMBL/GenBank/DDBJ databases">
        <authorList>
            <person name="Jaffe A."/>
        </authorList>
    </citation>
    <scope>NUCLEOTIDE SEQUENCE</scope>
    <source>
        <strain evidence="5">RIFCSPLOWO2_01_FULL_58_19</strain>
    </source>
</reference>
<dbReference type="InterPro" id="IPR036046">
    <property type="entry name" value="Acylphosphatase-like_dom_sf"/>
</dbReference>
<feature type="active site" evidence="1">
    <location>
        <position position="21"/>
    </location>
</feature>
<dbReference type="EMBL" id="JAGVWE010000003">
    <property type="protein sequence ID" value="MBS3062801.1"/>
    <property type="molecule type" value="Genomic_DNA"/>
</dbReference>
<dbReference type="PANTHER" id="PTHR47268">
    <property type="entry name" value="ACYLPHOSPHATASE"/>
    <property type="match status" value="1"/>
</dbReference>
<dbReference type="Gene3D" id="3.30.70.100">
    <property type="match status" value="1"/>
</dbReference>
<dbReference type="InterPro" id="IPR001792">
    <property type="entry name" value="Acylphosphatase-like_dom"/>
</dbReference>
<evidence type="ECO:0000256" key="1">
    <source>
        <dbReference type="PROSITE-ProRule" id="PRU00520"/>
    </source>
</evidence>
<dbReference type="Pfam" id="PF00708">
    <property type="entry name" value="Acylphosphatase"/>
    <property type="match status" value="1"/>
</dbReference>
<organism evidence="4 6">
    <name type="scientific">Candidatus Iainarchaeum sp</name>
    <dbReference type="NCBI Taxonomy" id="3101447"/>
    <lineage>
        <taxon>Archaea</taxon>
        <taxon>Candidatus Iainarchaeota</taxon>
        <taxon>Candidatus Iainarchaeia</taxon>
        <taxon>Candidatus Iainarchaeales</taxon>
        <taxon>Candidatus Iainarchaeaceae</taxon>
        <taxon>Candidatus Iainarchaeum</taxon>
    </lineage>
</organism>
<feature type="domain" description="Acylphosphatase-like" evidence="3">
    <location>
        <begin position="6"/>
        <end position="93"/>
    </location>
</feature>
<dbReference type="InterPro" id="IPR020456">
    <property type="entry name" value="Acylphosphatase"/>
</dbReference>
<feature type="active site" evidence="1">
    <location>
        <position position="39"/>
    </location>
</feature>
<reference evidence="5" key="3">
    <citation type="submission" date="2021-05" db="EMBL/GenBank/DDBJ databases">
        <title>Protein family content uncovers lineage relationships and bacterial pathway maintenance mechanisms in DPANN archaea.</title>
        <authorList>
            <person name="Castelle C.J."/>
            <person name="Meheust R."/>
            <person name="Jaffe A.L."/>
            <person name="Seitz K."/>
            <person name="Gong X."/>
            <person name="Baker B.J."/>
            <person name="Banfield J.F."/>
        </authorList>
    </citation>
    <scope>NUCLEOTIDE SEQUENCE</scope>
    <source>
        <strain evidence="5">RIFCSPLOWO2_01_FULL_58_19</strain>
    </source>
</reference>
<evidence type="ECO:0000259" key="3">
    <source>
        <dbReference type="PROSITE" id="PS51160"/>
    </source>
</evidence>
<evidence type="ECO:0000256" key="2">
    <source>
        <dbReference type="RuleBase" id="RU004168"/>
    </source>
</evidence>
<protein>
    <recommendedName>
        <fullName evidence="1">acylphosphatase</fullName>
        <ecNumber evidence="1">3.6.1.7</ecNumber>
    </recommendedName>
</protein>
<evidence type="ECO:0000313" key="4">
    <source>
        <dbReference type="EMBL" id="HIH15947.1"/>
    </source>
</evidence>
<dbReference type="Proteomes" id="UP000678237">
    <property type="component" value="Unassembled WGS sequence"/>
</dbReference>
<dbReference type="GO" id="GO:0003998">
    <property type="term" value="F:acylphosphatase activity"/>
    <property type="evidence" value="ECO:0007669"/>
    <property type="project" value="UniProtKB-EC"/>
</dbReference>
<dbReference type="SUPFAM" id="SSF54975">
    <property type="entry name" value="Acylphosphatase/BLUF domain-like"/>
    <property type="match status" value="1"/>
</dbReference>
<dbReference type="InterPro" id="IPR017968">
    <property type="entry name" value="Acylphosphatase_CS"/>
</dbReference>
<reference evidence="4" key="1">
    <citation type="journal article" date="2020" name="bioRxiv">
        <title>A rank-normalized archaeal taxonomy based on genome phylogeny resolves widespread incomplete and uneven classifications.</title>
        <authorList>
            <person name="Rinke C."/>
            <person name="Chuvochina M."/>
            <person name="Mussig A.J."/>
            <person name="Chaumeil P.-A."/>
            <person name="Waite D.W."/>
            <person name="Whitman W.B."/>
            <person name="Parks D.H."/>
            <person name="Hugenholtz P."/>
        </authorList>
    </citation>
    <scope>NUCLEOTIDE SEQUENCE</scope>
    <source>
        <strain evidence="4">UBA10219</strain>
    </source>
</reference>
<evidence type="ECO:0000313" key="5">
    <source>
        <dbReference type="EMBL" id="MBS3062801.1"/>
    </source>
</evidence>
<dbReference type="EMBL" id="DUGH01000020">
    <property type="protein sequence ID" value="HIH15947.1"/>
    <property type="molecule type" value="Genomic_DNA"/>
</dbReference>
<dbReference type="PROSITE" id="PS51160">
    <property type="entry name" value="ACYLPHOSPHATASE_3"/>
    <property type="match status" value="1"/>
</dbReference>
<comment type="catalytic activity">
    <reaction evidence="1">
        <text>an acyl phosphate + H2O = a carboxylate + phosphate + H(+)</text>
        <dbReference type="Rhea" id="RHEA:14965"/>
        <dbReference type="ChEBI" id="CHEBI:15377"/>
        <dbReference type="ChEBI" id="CHEBI:15378"/>
        <dbReference type="ChEBI" id="CHEBI:29067"/>
        <dbReference type="ChEBI" id="CHEBI:43474"/>
        <dbReference type="ChEBI" id="CHEBI:59918"/>
        <dbReference type="EC" id="3.6.1.7"/>
    </reaction>
</comment>
<dbReference type="AlphaFoldDB" id="A0A7J4JJ38"/>
<sequence length="93" mass="10436">MPALKRLHALVLGSVQGVNYRLFVRHVAGVHRLVGWVKNLDDGRVEVLAEGEEHALKEFVRALEEGPPGAEVKEVECTWHEASGEFKGFEKIY</sequence>
<comment type="similarity">
    <text evidence="2">Belongs to the acylphosphatase family.</text>
</comment>
<dbReference type="PANTHER" id="PTHR47268:SF4">
    <property type="entry name" value="ACYLPHOSPHATASE"/>
    <property type="match status" value="1"/>
</dbReference>
<name>A0A7J4JJ38_9ARCH</name>
<dbReference type="Proteomes" id="UP000564964">
    <property type="component" value="Unassembled WGS sequence"/>
</dbReference>
<gene>
    <name evidence="4" type="ORF">HA252_00910</name>
    <name evidence="5" type="ORF">J4203_02925</name>
</gene>
<keyword evidence="1" id="KW-0378">Hydrolase</keyword>
<proteinExistence type="inferred from homology"/>
<evidence type="ECO:0000313" key="6">
    <source>
        <dbReference type="Proteomes" id="UP000564964"/>
    </source>
</evidence>
<accession>A0A7J4JJ38</accession>